<keyword evidence="2" id="KW-0812">Transmembrane</keyword>
<accession>A0A6M2E0R0</accession>
<organism evidence="3">
    <name type="scientific">Amblyomma tuberculatum</name>
    <dbReference type="NCBI Taxonomy" id="48802"/>
    <lineage>
        <taxon>Eukaryota</taxon>
        <taxon>Metazoa</taxon>
        <taxon>Ecdysozoa</taxon>
        <taxon>Arthropoda</taxon>
        <taxon>Chelicerata</taxon>
        <taxon>Arachnida</taxon>
        <taxon>Acari</taxon>
        <taxon>Parasitiformes</taxon>
        <taxon>Ixodida</taxon>
        <taxon>Ixodoidea</taxon>
        <taxon>Ixodidae</taxon>
        <taxon>Amblyomminae</taxon>
        <taxon>Amblyomma</taxon>
    </lineage>
</organism>
<dbReference type="InterPro" id="IPR027917">
    <property type="entry name" value="MITRAC7/Phoenixin"/>
</dbReference>
<evidence type="ECO:0000256" key="1">
    <source>
        <dbReference type="SAM" id="MobiDB-lite"/>
    </source>
</evidence>
<reference evidence="3" key="1">
    <citation type="submission" date="2019-12" db="EMBL/GenBank/DDBJ databases">
        <title>The sialotranscriptome of the gopher-tortoise tick, Amblyomma tuberculatum.</title>
        <authorList>
            <person name="Karim S."/>
            <person name="Andersen J."/>
            <person name="Kumar D."/>
            <person name="Adamson S."/>
            <person name="Ennen J."/>
            <person name="Qualis C.P."/>
            <person name="Ribeiro J.M.C."/>
        </authorList>
    </citation>
    <scope>NUCLEOTIDE SEQUENCE</scope>
    <source>
        <strain evidence="3">Removed</strain>
        <tissue evidence="3">Salivary glands</tissue>
    </source>
</reference>
<dbReference type="Pfam" id="PF15061">
    <property type="entry name" value="MITRAC7_Phoenixin"/>
    <property type="match status" value="1"/>
</dbReference>
<dbReference type="PANTHER" id="PTHR34923:SF1">
    <property type="entry name" value="SMALL INTEGRAL MEMBRANE PROTEIN 20"/>
    <property type="match status" value="1"/>
</dbReference>
<protein>
    <submittedName>
        <fullName evidence="3">Putative conserved secreted protein</fullName>
    </submittedName>
</protein>
<evidence type="ECO:0000313" key="3">
    <source>
        <dbReference type="EMBL" id="NOV51964.1"/>
    </source>
</evidence>
<keyword evidence="2" id="KW-0472">Membrane</keyword>
<dbReference type="EMBL" id="GIDH01000021">
    <property type="protein sequence ID" value="NOV51964.1"/>
    <property type="molecule type" value="Transcribed_RNA"/>
</dbReference>
<name>A0A6M2E0R0_9ACAR</name>
<feature type="transmembrane region" description="Helical" evidence="2">
    <location>
        <begin position="12"/>
        <end position="34"/>
    </location>
</feature>
<dbReference type="GO" id="GO:0005743">
    <property type="term" value="C:mitochondrial inner membrane"/>
    <property type="evidence" value="ECO:0007669"/>
    <property type="project" value="TreeGrafter"/>
</dbReference>
<keyword evidence="2" id="KW-1133">Transmembrane helix</keyword>
<evidence type="ECO:0000256" key="2">
    <source>
        <dbReference type="SAM" id="Phobius"/>
    </source>
</evidence>
<feature type="region of interest" description="Disordered" evidence="1">
    <location>
        <begin position="45"/>
        <end position="70"/>
    </location>
</feature>
<dbReference type="GO" id="GO:0033617">
    <property type="term" value="P:mitochondrial respiratory chain complex IV assembly"/>
    <property type="evidence" value="ECO:0007669"/>
    <property type="project" value="InterPro"/>
</dbReference>
<sequence>MKPPPRGVHMGFIFGGFVVAVGAALYPIVIHPYFHVNDYKSVQQQTRKDIDQESVQPGGMKVWSDPFGRK</sequence>
<dbReference type="AlphaFoldDB" id="A0A6M2E0R0"/>
<proteinExistence type="predicted"/>
<dbReference type="PANTHER" id="PTHR34923">
    <property type="entry name" value="SMALL INTEGRAL MEMBRANE PROTEIN 20"/>
    <property type="match status" value="1"/>
</dbReference>